<dbReference type="InterPro" id="IPR001484">
    <property type="entry name" value="Pyrokinin_CS"/>
</dbReference>
<evidence type="ECO:0000256" key="1">
    <source>
        <dbReference type="ARBA" id="ARBA00004613"/>
    </source>
</evidence>
<feature type="compositionally biased region" description="Acidic residues" evidence="6">
    <location>
        <begin position="34"/>
        <end position="44"/>
    </location>
</feature>
<gene>
    <name evidence="7" type="ORF">V1477_001678</name>
</gene>
<evidence type="ECO:0000256" key="4">
    <source>
        <dbReference type="ARBA" id="ARBA00022815"/>
    </source>
</evidence>
<reference evidence="7 8" key="1">
    <citation type="journal article" date="2024" name="Ann. Entomol. Soc. Am.">
        <title>Genomic analyses of the southern and eastern yellowjacket wasps (Hymenoptera: Vespidae) reveal evolutionary signatures of social life.</title>
        <authorList>
            <person name="Catto M.A."/>
            <person name="Caine P.B."/>
            <person name="Orr S.E."/>
            <person name="Hunt B.G."/>
            <person name="Goodisman M.A.D."/>
        </authorList>
    </citation>
    <scope>NUCLEOTIDE SEQUENCE [LARGE SCALE GENOMIC DNA]</scope>
    <source>
        <strain evidence="7">232</strain>
        <tissue evidence="7">Head and thorax</tissue>
    </source>
</reference>
<keyword evidence="3" id="KW-0964">Secreted</keyword>
<evidence type="ECO:0000256" key="6">
    <source>
        <dbReference type="SAM" id="MobiDB-lite"/>
    </source>
</evidence>
<comment type="similarity">
    <text evidence="2">Belongs to the pyrokinin family.</text>
</comment>
<organism evidence="7 8">
    <name type="scientific">Vespula maculifrons</name>
    <name type="common">Eastern yellow jacket</name>
    <name type="synonym">Wasp</name>
    <dbReference type="NCBI Taxonomy" id="7453"/>
    <lineage>
        <taxon>Eukaryota</taxon>
        <taxon>Metazoa</taxon>
        <taxon>Ecdysozoa</taxon>
        <taxon>Arthropoda</taxon>
        <taxon>Hexapoda</taxon>
        <taxon>Insecta</taxon>
        <taxon>Pterygota</taxon>
        <taxon>Neoptera</taxon>
        <taxon>Endopterygota</taxon>
        <taxon>Hymenoptera</taxon>
        <taxon>Apocrita</taxon>
        <taxon>Aculeata</taxon>
        <taxon>Vespoidea</taxon>
        <taxon>Vespidae</taxon>
        <taxon>Vespinae</taxon>
        <taxon>Vespula</taxon>
    </lineage>
</organism>
<evidence type="ECO:0000256" key="2">
    <source>
        <dbReference type="ARBA" id="ARBA00007714"/>
    </source>
</evidence>
<keyword evidence="8" id="KW-1185">Reference proteome</keyword>
<evidence type="ECO:0000313" key="8">
    <source>
        <dbReference type="Proteomes" id="UP001607303"/>
    </source>
</evidence>
<evidence type="ECO:0000256" key="5">
    <source>
        <dbReference type="ARBA" id="ARBA00023320"/>
    </source>
</evidence>
<evidence type="ECO:0000313" key="7">
    <source>
        <dbReference type="EMBL" id="KAL2750182.1"/>
    </source>
</evidence>
<comment type="caution">
    <text evidence="7">The sequence shown here is derived from an EMBL/GenBank/DDBJ whole genome shotgun (WGS) entry which is preliminary data.</text>
</comment>
<dbReference type="Proteomes" id="UP001607303">
    <property type="component" value="Unassembled WGS sequence"/>
</dbReference>
<comment type="subcellular location">
    <subcellularLocation>
        <location evidence="1">Secreted</location>
    </subcellularLocation>
</comment>
<sequence length="214" mass="24342">MESNRHDAHRDYPRGIVRYSLSLSLLAHYSSEKIEEDVEGEGEGDTVTTPGDTSGRPYKTSGSLPYRHQFVPRASRGNLGKEQRPTREEEMIEFVGKFPWTSRTFSYSCLLLLFFFLTSRTTAEYDSRDLTSMSNERTQDNDFRSCTGGKCIKRTTQEMSSGMWFGPRLGKRRKFEGRTDMDTDLETVGNAFDGSGWTIVALPGKRKNSIEENS</sequence>
<dbReference type="EMBL" id="JAYRBN010000025">
    <property type="protein sequence ID" value="KAL2750182.1"/>
    <property type="molecule type" value="Genomic_DNA"/>
</dbReference>
<proteinExistence type="inferred from homology"/>
<dbReference type="AlphaFoldDB" id="A0ABD2CYM4"/>
<dbReference type="GO" id="GO:0005576">
    <property type="term" value="C:extracellular region"/>
    <property type="evidence" value="ECO:0007669"/>
    <property type="project" value="UniProtKB-SubCell"/>
</dbReference>
<protein>
    <submittedName>
        <fullName evidence="7">PBAN-type neuropeptides-like</fullName>
    </submittedName>
</protein>
<keyword evidence="5" id="KW-0527">Neuropeptide</keyword>
<feature type="region of interest" description="Disordered" evidence="6">
    <location>
        <begin position="34"/>
        <end position="87"/>
    </location>
</feature>
<dbReference type="PROSITE" id="PS00539">
    <property type="entry name" value="PYROKININ"/>
    <property type="match status" value="1"/>
</dbReference>
<accession>A0ABD2CYM4</accession>
<evidence type="ECO:0000256" key="3">
    <source>
        <dbReference type="ARBA" id="ARBA00022525"/>
    </source>
</evidence>
<name>A0ABD2CYM4_VESMC</name>
<dbReference type="GO" id="GO:0007218">
    <property type="term" value="P:neuropeptide signaling pathway"/>
    <property type="evidence" value="ECO:0007669"/>
    <property type="project" value="UniProtKB-KW"/>
</dbReference>
<keyword evidence="4" id="KW-0027">Amidation</keyword>